<keyword evidence="1" id="KW-0732">Signal</keyword>
<sequence>MRTVVVFFSSMRLAWQIFSLRAAPRQRSSHPSCTSLFISFIYACVQRLPPLPHIQRIAHRGWSSSMWQTTVLCCAAAAATVERCLRDIHQGRIAAALPRLNKLKAASCTEQGIDYARALCFLFDKEKGNPLAARQSLLEELRLHPHNREAQALLYQINDTARLLLVPPTEVQKQYPLFALLFDALLDSTMLTWPRLLHLYQATDRLARLGSKSSAGGDAGHVVECGTAGGGSAVLMAVVLAEAEASNGTLTSPKRRVFALDSFTGMPPPTAKDCLTSAVVGASSPSQLKPELSRDEATASWGAGTCRSSAAHVQKLARHFSVEDRLVVIEGPFTDSIPAQLLSRSDVQRDGIALLHIDADWYASTSTALELLVPVMRRRTADDRSGGGDRPSPHRIVQVDDYHYWQGCREAVDEYMAKSGLASAHLGDVDDNAVWFAISRDGEDITHSTARP</sequence>
<name>A0A640KWN8_LEITA</name>
<dbReference type="Proteomes" id="UP000419144">
    <property type="component" value="Unassembled WGS sequence"/>
</dbReference>
<dbReference type="Pfam" id="PF05711">
    <property type="entry name" value="TylF"/>
    <property type="match status" value="1"/>
</dbReference>
<evidence type="ECO:0000313" key="3">
    <source>
        <dbReference type="Proteomes" id="UP000419144"/>
    </source>
</evidence>
<dbReference type="InterPro" id="IPR008884">
    <property type="entry name" value="TylF_MeTrfase"/>
</dbReference>
<feature type="chain" id="PRO_5025011459" description="Macrocin-O-methyltransferase domain-containing protein" evidence="1">
    <location>
        <begin position="17"/>
        <end position="452"/>
    </location>
</feature>
<dbReference type="InterPro" id="IPR029063">
    <property type="entry name" value="SAM-dependent_MTases_sf"/>
</dbReference>
<keyword evidence="3" id="KW-1185">Reference proteome</keyword>
<comment type="caution">
    <text evidence="2">The sequence shown here is derived from an EMBL/GenBank/DDBJ whole genome shotgun (WGS) entry which is preliminary data.</text>
</comment>
<dbReference type="PANTHER" id="PTHR40036">
    <property type="entry name" value="MACROCIN O-METHYLTRANSFERASE"/>
    <property type="match status" value="1"/>
</dbReference>
<accession>A0A640KWN8</accession>
<dbReference type="PANTHER" id="PTHR40036:SF1">
    <property type="entry name" value="MACROCIN O-METHYLTRANSFERASE"/>
    <property type="match status" value="1"/>
</dbReference>
<dbReference type="EMBL" id="BLBS01000057">
    <property type="protein sequence ID" value="GET93641.1"/>
    <property type="molecule type" value="Genomic_DNA"/>
</dbReference>
<organism evidence="2 3">
    <name type="scientific">Leishmania tarentolae</name>
    <name type="common">Sauroleishmania tarentolae</name>
    <dbReference type="NCBI Taxonomy" id="5689"/>
    <lineage>
        <taxon>Eukaryota</taxon>
        <taxon>Discoba</taxon>
        <taxon>Euglenozoa</taxon>
        <taxon>Kinetoplastea</taxon>
        <taxon>Metakinetoplastina</taxon>
        <taxon>Trypanosomatida</taxon>
        <taxon>Trypanosomatidae</taxon>
        <taxon>Leishmaniinae</taxon>
        <taxon>Leishmania</taxon>
        <taxon>lizard Leishmania</taxon>
    </lineage>
</organism>
<dbReference type="OrthoDB" id="198480at2759"/>
<dbReference type="AlphaFoldDB" id="A0A640KWN8"/>
<reference evidence="2" key="1">
    <citation type="submission" date="2019-11" db="EMBL/GenBank/DDBJ databases">
        <title>Leishmania tarentolae CDS.</title>
        <authorList>
            <person name="Goto Y."/>
            <person name="Yamagishi J."/>
        </authorList>
    </citation>
    <scope>NUCLEOTIDE SEQUENCE [LARGE SCALE GENOMIC DNA]</scope>
    <source>
        <strain evidence="2">Parrot Tar II</strain>
    </source>
</reference>
<protein>
    <recommendedName>
        <fullName evidence="4">Macrocin-O-methyltransferase domain-containing protein</fullName>
    </recommendedName>
</protein>
<feature type="signal peptide" evidence="1">
    <location>
        <begin position="1"/>
        <end position="16"/>
    </location>
</feature>
<evidence type="ECO:0000256" key="1">
    <source>
        <dbReference type="SAM" id="SignalP"/>
    </source>
</evidence>
<gene>
    <name evidence="2" type="ORF">LtaPh_3655700</name>
</gene>
<proteinExistence type="predicted"/>
<evidence type="ECO:0008006" key="4">
    <source>
        <dbReference type="Google" id="ProtNLM"/>
    </source>
</evidence>
<evidence type="ECO:0000313" key="2">
    <source>
        <dbReference type="EMBL" id="GET93641.1"/>
    </source>
</evidence>
<dbReference type="Gene3D" id="3.40.50.150">
    <property type="entry name" value="Vaccinia Virus protein VP39"/>
    <property type="match status" value="1"/>
</dbReference>
<dbReference type="VEuPathDB" id="TriTrypDB:LtaPh_3655700"/>